<name>A0AA96JYU8_9BACT</name>
<dbReference type="RefSeq" id="WP_312741350.1">
    <property type="nucleotide sequence ID" value="NZ_CP116968.1"/>
</dbReference>
<accession>A0AA96JYU8</accession>
<organism evidence="1 2">
    <name type="scientific">Candidatus Nitrospira neomarina</name>
    <dbReference type="NCBI Taxonomy" id="3020899"/>
    <lineage>
        <taxon>Bacteria</taxon>
        <taxon>Pseudomonadati</taxon>
        <taxon>Nitrospirota</taxon>
        <taxon>Nitrospiria</taxon>
        <taxon>Nitrospirales</taxon>
        <taxon>Nitrospiraceae</taxon>
        <taxon>Nitrospira</taxon>
    </lineage>
</organism>
<protein>
    <submittedName>
        <fullName evidence="1">Uncharacterized protein</fullName>
    </submittedName>
</protein>
<gene>
    <name evidence="1" type="ORF">PQG83_12140</name>
</gene>
<dbReference type="KEGG" id="nneo:PQG83_12140"/>
<proteinExistence type="predicted"/>
<reference evidence="1 2" key="1">
    <citation type="submission" date="2023-01" db="EMBL/GenBank/DDBJ databases">
        <title>Cultivation and genomic characterization of new, ubiquitous marine nitrite-oxidizing bacteria from the Nitrospirales.</title>
        <authorList>
            <person name="Mueller A.J."/>
            <person name="Daebeler A."/>
            <person name="Herbold C.W."/>
            <person name="Kirkegaard R.H."/>
            <person name="Daims H."/>
        </authorList>
    </citation>
    <scope>NUCLEOTIDE SEQUENCE [LARGE SCALE GENOMIC DNA]</scope>
    <source>
        <strain evidence="1 2">DK</strain>
    </source>
</reference>
<evidence type="ECO:0000313" key="2">
    <source>
        <dbReference type="Proteomes" id="UP001302494"/>
    </source>
</evidence>
<sequence>MDAAALERYLRGAIHGGKLELDPNQLGLGSWWEFIGEAVQGNQIVLDNCRISDEPEFTLIGTTTAFGNGTTQLQLGFADSEPELRVTTDLSLSREHDLSLPGLKWLSIKNIDVHTVVKGSQESGWVTGKAHVGEMTLPVRLEIPKCDDSWIFSIACQNEPISMDLANAVLGRGLDFLPAGLNSAIENLALFGLDVNFNPKNNVVTWVRLSTRLTVDKNWQLTPGWLKVRDLSLHVGMRPSRNGGHPGIGAVIVARANLGTKTEVEVRVVLGDAGWSVQFGASRISLPSLSDVADLIGGQDLRSILPDAFANTGAELRDLVMGYDFDARNLTEARFDLVVAPEHGIHLVPHFTLLQPTLSVTATPSAAGKMKVAVQIESHFSIGTVEGYVRGAVKGKEQWTFKGTLTHVDLEQLVADVVETFGMPHVALPAMVPKLVFDEVSVAVTPATGAFEFRGEMHGKWDLLQDGAGFHLDRAAFRLAREKNGDTPSYLFSIEVSADNGERAEPIVAGVLAKRFHVEFSHGKHHKDNKDGWTAGGELVIDLFEAKDIRLGAMYTHGEMSSALVLSKHHAENADERNKLLLRSLRGEADLDVLAFTDKATLKVRDVNFILAREVTPDGNEGLTTFMFDAGARLTVLDKLDLEGRLQCGKLGALPEHLLRAQADKKEMEEKGLEFVLRAQKPLEIRAPSILVGTDAAPPTLSIHEASIKFAQQGNGPWTLAGGTQVSFESFPERVQQVLPSGTIEGTISVDAASVKFSVSKVIEDVPIDLPALPLSGAQLHDLKVNAYKPTVTVNFGGDITFSLEPTIQLPDNINQVLFGKTKDGLEKHTIFATDAAIAAELAFGLIGGSPGASFALTKLPFAKLEIKEDSELGRYLPCQLGPAGTINIDVPVFKAGANGAFEVGGGFKQDDDDPIGLPLTPFKELLGNHLGGIGKHLPDKILLLHDRPPLFSKGKLFTDKLIETIEKIGKHADQNFKLNPVLRKSIEALGKAASGLPARFIEYLEAGLPHEFHFHATASASGSLTVKLSTGADRERHGEKDPKPLRVLFPSVPNLMGLTIYSLSFGPVFGGALFMLKLDADIDVFDVAAIGGAVAAAESDAMQKLLPNAKEARETIVINNLVGFIIYEAVVPIPVPVSFKELGIHSFRPSGLAMEASVTFDPLANGLEQVLTTLRDLYNFAKYKDRPEGELPTKGALELEPKIGKTYLRLPALLGGKSFGAAGAPLLEVDLYEAFANVLNGIKFFSLSDFLRGIPLEHRCGKIDLVFGPVEFISMAWAATTREEFATGLKWGKPSTAPGSGLVGLSQEERNALIALVPPPLPNTDGLVLMLRGKSGVKKLFEFEGEFGMMTAKRSGFATGVRLRTTFVNQLTYELQGIAAVFFNDDDAAETGGAFPASGFTGQAKLSVGDHVILEADAELTTERIYFAGEANLFPGLEKVLELKGDLSAWITAEGFGAKGSAVVKLFGARTEDAFTITHETFELKTSLTLPCDSATLALQITAGTLSPSTFGKMTITGHFDESFSPFVLAEAAIQAEQALHRAVDAKLRWALHGLRRDATKLPWNKEHFITTWEAYIAVYGALKINLTTYETIGAGFRWAISGALALLPSPVSQGIKYLQGGAKTLFDQNLTIDVSGNMDACQGRGIATLHVRGKYAGQPFGPVSFNARLDAKGLARTVAKKIVERVLVV</sequence>
<dbReference type="EMBL" id="CP116968">
    <property type="protein sequence ID" value="WNM60511.1"/>
    <property type="molecule type" value="Genomic_DNA"/>
</dbReference>
<dbReference type="Proteomes" id="UP001302494">
    <property type="component" value="Chromosome"/>
</dbReference>
<evidence type="ECO:0000313" key="1">
    <source>
        <dbReference type="EMBL" id="WNM60511.1"/>
    </source>
</evidence>
<keyword evidence="2" id="KW-1185">Reference proteome</keyword>